<organism evidence="1 2">
    <name type="scientific">Mycena albidolilacea</name>
    <dbReference type="NCBI Taxonomy" id="1033008"/>
    <lineage>
        <taxon>Eukaryota</taxon>
        <taxon>Fungi</taxon>
        <taxon>Dikarya</taxon>
        <taxon>Basidiomycota</taxon>
        <taxon>Agaricomycotina</taxon>
        <taxon>Agaricomycetes</taxon>
        <taxon>Agaricomycetidae</taxon>
        <taxon>Agaricales</taxon>
        <taxon>Marasmiineae</taxon>
        <taxon>Mycenaceae</taxon>
        <taxon>Mycena</taxon>
    </lineage>
</organism>
<reference evidence="1" key="1">
    <citation type="submission" date="2023-03" db="EMBL/GenBank/DDBJ databases">
        <title>Massive genome expansion in bonnet fungi (Mycena s.s.) driven by repeated elements and novel gene families across ecological guilds.</title>
        <authorList>
            <consortium name="Lawrence Berkeley National Laboratory"/>
            <person name="Harder C.B."/>
            <person name="Miyauchi S."/>
            <person name="Viragh M."/>
            <person name="Kuo A."/>
            <person name="Thoen E."/>
            <person name="Andreopoulos B."/>
            <person name="Lu D."/>
            <person name="Skrede I."/>
            <person name="Drula E."/>
            <person name="Henrissat B."/>
            <person name="Morin E."/>
            <person name="Kohler A."/>
            <person name="Barry K."/>
            <person name="LaButti K."/>
            <person name="Morin E."/>
            <person name="Salamov A."/>
            <person name="Lipzen A."/>
            <person name="Mereny Z."/>
            <person name="Hegedus B."/>
            <person name="Baldrian P."/>
            <person name="Stursova M."/>
            <person name="Weitz H."/>
            <person name="Taylor A."/>
            <person name="Grigoriev I.V."/>
            <person name="Nagy L.G."/>
            <person name="Martin F."/>
            <person name="Kauserud H."/>
        </authorList>
    </citation>
    <scope>NUCLEOTIDE SEQUENCE</scope>
    <source>
        <strain evidence="1">CBHHK002</strain>
    </source>
</reference>
<dbReference type="Proteomes" id="UP001218218">
    <property type="component" value="Unassembled WGS sequence"/>
</dbReference>
<evidence type="ECO:0000313" key="2">
    <source>
        <dbReference type="Proteomes" id="UP001218218"/>
    </source>
</evidence>
<comment type="caution">
    <text evidence="1">The sequence shown here is derived from an EMBL/GenBank/DDBJ whole genome shotgun (WGS) entry which is preliminary data.</text>
</comment>
<keyword evidence="2" id="KW-1185">Reference proteome</keyword>
<dbReference type="AlphaFoldDB" id="A0AAD6ZLE0"/>
<proteinExistence type="predicted"/>
<sequence>MAPQVFDTPFKDGSFFRASDSFIRKWLRETLRWSLQRPTSAAQTLPDNWEDLCEKSFFRMAYTIKEHDIRPSLIINFDQTGVIYAPGNGLTYAERGSKQKRAFTILIPFAGDGTVLPFQGIYVGSTRSQPDNDVRGYRELLELGFNRDFMTDIVVPYLKKTKECLLLPPSQKSLVDMDVWAVHRSGEFKAWMKVKANHPDIIINYVTAF</sequence>
<gene>
    <name evidence="1" type="ORF">DFH08DRAFT_1023683</name>
</gene>
<accession>A0AAD6ZLE0</accession>
<protein>
    <submittedName>
        <fullName evidence="1">Uncharacterized protein</fullName>
    </submittedName>
</protein>
<name>A0AAD6ZLE0_9AGAR</name>
<dbReference type="EMBL" id="JARIHO010000039">
    <property type="protein sequence ID" value="KAJ7328285.1"/>
    <property type="molecule type" value="Genomic_DNA"/>
</dbReference>
<evidence type="ECO:0000313" key="1">
    <source>
        <dbReference type="EMBL" id="KAJ7328285.1"/>
    </source>
</evidence>